<protein>
    <submittedName>
        <fullName evidence="1">Uncharacterized protein</fullName>
    </submittedName>
</protein>
<accession>A0AAD8LJZ1</accession>
<comment type="caution">
    <text evidence="1">The sequence shown here is derived from an EMBL/GenBank/DDBJ whole genome shotgun (WGS) entry which is preliminary data.</text>
</comment>
<keyword evidence="2" id="KW-1185">Reference proteome</keyword>
<organism evidence="1 2">
    <name type="scientific">Tagetes erecta</name>
    <name type="common">African marigold</name>
    <dbReference type="NCBI Taxonomy" id="13708"/>
    <lineage>
        <taxon>Eukaryota</taxon>
        <taxon>Viridiplantae</taxon>
        <taxon>Streptophyta</taxon>
        <taxon>Embryophyta</taxon>
        <taxon>Tracheophyta</taxon>
        <taxon>Spermatophyta</taxon>
        <taxon>Magnoliopsida</taxon>
        <taxon>eudicotyledons</taxon>
        <taxon>Gunneridae</taxon>
        <taxon>Pentapetalae</taxon>
        <taxon>asterids</taxon>
        <taxon>campanulids</taxon>
        <taxon>Asterales</taxon>
        <taxon>Asteraceae</taxon>
        <taxon>Asteroideae</taxon>
        <taxon>Heliantheae alliance</taxon>
        <taxon>Tageteae</taxon>
        <taxon>Tagetes</taxon>
    </lineage>
</organism>
<dbReference type="EMBL" id="JAUHHV010000001">
    <property type="protein sequence ID" value="KAK1440903.1"/>
    <property type="molecule type" value="Genomic_DNA"/>
</dbReference>
<evidence type="ECO:0000313" key="2">
    <source>
        <dbReference type="Proteomes" id="UP001229421"/>
    </source>
</evidence>
<evidence type="ECO:0000313" key="1">
    <source>
        <dbReference type="EMBL" id="KAK1440903.1"/>
    </source>
</evidence>
<dbReference type="AlphaFoldDB" id="A0AAD8LJZ1"/>
<proteinExistence type="predicted"/>
<gene>
    <name evidence="1" type="ORF">QVD17_06736</name>
</gene>
<sequence>MTKSYEAGCPKGSGLKSYKNAHEYLLQEFREPRKYGKHRLMCAWRFSNQKKSTQLIGSILKGMWNSPWESWKDVPIEDMTHLFERFQVCYLYHFIFSCFC</sequence>
<name>A0AAD8LJZ1_TARER</name>
<reference evidence="1" key="1">
    <citation type="journal article" date="2023" name="bioRxiv">
        <title>Improved chromosome-level genome assembly for marigold (Tagetes erecta).</title>
        <authorList>
            <person name="Jiang F."/>
            <person name="Yuan L."/>
            <person name="Wang S."/>
            <person name="Wang H."/>
            <person name="Xu D."/>
            <person name="Wang A."/>
            <person name="Fan W."/>
        </authorList>
    </citation>
    <scope>NUCLEOTIDE SEQUENCE</scope>
    <source>
        <strain evidence="1">WSJ</strain>
        <tissue evidence="1">Leaf</tissue>
    </source>
</reference>
<dbReference type="Proteomes" id="UP001229421">
    <property type="component" value="Unassembled WGS sequence"/>
</dbReference>